<evidence type="ECO:0000313" key="3">
    <source>
        <dbReference type="Proteomes" id="UP001529510"/>
    </source>
</evidence>
<feature type="region of interest" description="Disordered" evidence="1">
    <location>
        <begin position="31"/>
        <end position="110"/>
    </location>
</feature>
<evidence type="ECO:0000256" key="1">
    <source>
        <dbReference type="SAM" id="MobiDB-lite"/>
    </source>
</evidence>
<feature type="compositionally biased region" description="Basic and acidic residues" evidence="1">
    <location>
        <begin position="55"/>
        <end position="110"/>
    </location>
</feature>
<comment type="caution">
    <text evidence="2">The sequence shown here is derived from an EMBL/GenBank/DDBJ whole genome shotgun (WGS) entry which is preliminary data.</text>
</comment>
<gene>
    <name evidence="2" type="ORF">M9458_029640</name>
</gene>
<dbReference type="Proteomes" id="UP001529510">
    <property type="component" value="Unassembled WGS sequence"/>
</dbReference>
<proteinExistence type="predicted"/>
<accession>A0ABD0PHY1</accession>
<feature type="compositionally biased region" description="Polar residues" evidence="1">
    <location>
        <begin position="35"/>
        <end position="44"/>
    </location>
</feature>
<dbReference type="AlphaFoldDB" id="A0ABD0PHY1"/>
<sequence length="110" mass="12503">ASWKWYRAIDEAVGGRPFISPPALIASSGLDDAVASTSSVSPAQDTPRASKRSHKSMEALIRKMEERESAREQEAVEKEEKRWREKEDKSGRRDDMLRTEKEKKGGAWKQ</sequence>
<dbReference type="EMBL" id="JAMKFB020000015">
    <property type="protein sequence ID" value="KAL0173672.1"/>
    <property type="molecule type" value="Genomic_DNA"/>
</dbReference>
<feature type="non-terminal residue" evidence="2">
    <location>
        <position position="110"/>
    </location>
</feature>
<organism evidence="2 3">
    <name type="scientific">Cirrhinus mrigala</name>
    <name type="common">Mrigala</name>
    <dbReference type="NCBI Taxonomy" id="683832"/>
    <lineage>
        <taxon>Eukaryota</taxon>
        <taxon>Metazoa</taxon>
        <taxon>Chordata</taxon>
        <taxon>Craniata</taxon>
        <taxon>Vertebrata</taxon>
        <taxon>Euteleostomi</taxon>
        <taxon>Actinopterygii</taxon>
        <taxon>Neopterygii</taxon>
        <taxon>Teleostei</taxon>
        <taxon>Ostariophysi</taxon>
        <taxon>Cypriniformes</taxon>
        <taxon>Cyprinidae</taxon>
        <taxon>Labeoninae</taxon>
        <taxon>Labeonini</taxon>
        <taxon>Cirrhinus</taxon>
    </lineage>
</organism>
<reference evidence="2 3" key="1">
    <citation type="submission" date="2024-05" db="EMBL/GenBank/DDBJ databases">
        <title>Genome sequencing and assembly of Indian major carp, Cirrhinus mrigala (Hamilton, 1822).</title>
        <authorList>
            <person name="Mohindra V."/>
            <person name="Chowdhury L.M."/>
            <person name="Lal K."/>
            <person name="Jena J.K."/>
        </authorList>
    </citation>
    <scope>NUCLEOTIDE SEQUENCE [LARGE SCALE GENOMIC DNA]</scope>
    <source>
        <strain evidence="2">CM1030</strain>
        <tissue evidence="2">Blood</tissue>
    </source>
</reference>
<keyword evidence="3" id="KW-1185">Reference proteome</keyword>
<name>A0ABD0PHY1_CIRMR</name>
<protein>
    <submittedName>
        <fullName evidence="2">Uncharacterized protein</fullName>
    </submittedName>
</protein>
<evidence type="ECO:0000313" key="2">
    <source>
        <dbReference type="EMBL" id="KAL0173672.1"/>
    </source>
</evidence>
<feature type="non-terminal residue" evidence="2">
    <location>
        <position position="1"/>
    </location>
</feature>